<dbReference type="EMBL" id="JANPWB010000016">
    <property type="protein sequence ID" value="KAJ1080813.1"/>
    <property type="molecule type" value="Genomic_DNA"/>
</dbReference>
<name>A0AAV7KPT0_PLEWA</name>
<organism evidence="2 3">
    <name type="scientific">Pleurodeles waltl</name>
    <name type="common">Iberian ribbed newt</name>
    <dbReference type="NCBI Taxonomy" id="8319"/>
    <lineage>
        <taxon>Eukaryota</taxon>
        <taxon>Metazoa</taxon>
        <taxon>Chordata</taxon>
        <taxon>Craniata</taxon>
        <taxon>Vertebrata</taxon>
        <taxon>Euteleostomi</taxon>
        <taxon>Amphibia</taxon>
        <taxon>Batrachia</taxon>
        <taxon>Caudata</taxon>
        <taxon>Salamandroidea</taxon>
        <taxon>Salamandridae</taxon>
        <taxon>Pleurodelinae</taxon>
        <taxon>Pleurodeles</taxon>
    </lineage>
</organism>
<feature type="region of interest" description="Disordered" evidence="1">
    <location>
        <begin position="1"/>
        <end position="88"/>
    </location>
</feature>
<proteinExistence type="predicted"/>
<evidence type="ECO:0000256" key="1">
    <source>
        <dbReference type="SAM" id="MobiDB-lite"/>
    </source>
</evidence>
<evidence type="ECO:0000313" key="2">
    <source>
        <dbReference type="EMBL" id="KAJ1080813.1"/>
    </source>
</evidence>
<sequence length="88" mass="9799">MSQVCGAPPRLARPPPKPGERAPTSRADRAAQRCTTRSHSDEPGKPHREARPGPSRQRQGSHQAPKEAAALTKRPNRRSARRNVRRRP</sequence>
<protein>
    <submittedName>
        <fullName evidence="2">Uncharacterized protein</fullName>
    </submittedName>
</protein>
<dbReference type="Proteomes" id="UP001066276">
    <property type="component" value="Chromosome 12"/>
</dbReference>
<feature type="compositionally biased region" description="Basic and acidic residues" evidence="1">
    <location>
        <begin position="38"/>
        <end position="51"/>
    </location>
</feature>
<evidence type="ECO:0000313" key="3">
    <source>
        <dbReference type="Proteomes" id="UP001066276"/>
    </source>
</evidence>
<keyword evidence="3" id="KW-1185">Reference proteome</keyword>
<reference evidence="2" key="1">
    <citation type="journal article" date="2022" name="bioRxiv">
        <title>Sequencing and chromosome-scale assembly of the giantPleurodeles waltlgenome.</title>
        <authorList>
            <person name="Brown T."/>
            <person name="Elewa A."/>
            <person name="Iarovenko S."/>
            <person name="Subramanian E."/>
            <person name="Araus A.J."/>
            <person name="Petzold A."/>
            <person name="Susuki M."/>
            <person name="Suzuki K.-i.T."/>
            <person name="Hayashi T."/>
            <person name="Toyoda A."/>
            <person name="Oliveira C."/>
            <person name="Osipova E."/>
            <person name="Leigh N.D."/>
            <person name="Simon A."/>
            <person name="Yun M.H."/>
        </authorList>
    </citation>
    <scope>NUCLEOTIDE SEQUENCE</scope>
    <source>
        <strain evidence="2">20211129_DDA</strain>
        <tissue evidence="2">Liver</tissue>
    </source>
</reference>
<accession>A0AAV7KPT0</accession>
<dbReference type="AlphaFoldDB" id="A0AAV7KPT0"/>
<comment type="caution">
    <text evidence="2">The sequence shown here is derived from an EMBL/GenBank/DDBJ whole genome shotgun (WGS) entry which is preliminary data.</text>
</comment>
<gene>
    <name evidence="2" type="ORF">NDU88_001002</name>
</gene>
<feature type="compositionally biased region" description="Basic residues" evidence="1">
    <location>
        <begin position="74"/>
        <end position="88"/>
    </location>
</feature>